<reference evidence="2" key="2">
    <citation type="journal article" date="2021" name="Syst. Appl. Microbiol.">
        <title>Roseomonas hellenica sp. nov., isolated from roots of wild-growing Alkanna tinctoria.</title>
        <authorList>
            <person name="Rat A."/>
            <person name="Naranjo H.D."/>
            <person name="Lebbe L."/>
            <person name="Cnockaert M."/>
            <person name="Krigas N."/>
            <person name="Grigoriadou K."/>
            <person name="Maloupa E."/>
            <person name="Willems A."/>
        </authorList>
    </citation>
    <scope>NUCLEOTIDE SEQUENCE</scope>
    <source>
        <strain evidence="2">LMG 31231</strain>
    </source>
</reference>
<protein>
    <submittedName>
        <fullName evidence="2">Uncharacterized protein</fullName>
    </submittedName>
</protein>
<gene>
    <name evidence="2" type="ORF">GXW76_03630</name>
</gene>
<dbReference type="AlphaFoldDB" id="A0A9X9WSX4"/>
<dbReference type="RefSeq" id="WP_211860631.1">
    <property type="nucleotide sequence ID" value="NZ_JAAEDM010000006.1"/>
</dbReference>
<sequence length="62" mass="6499">MTMNKFTEHTSSDAAETALAAEARLDAALADTFPASDPVAITVSEPPRREPGSASRAARSPR</sequence>
<dbReference type="Proteomes" id="UP001138751">
    <property type="component" value="Unassembled WGS sequence"/>
</dbReference>
<evidence type="ECO:0000313" key="3">
    <source>
        <dbReference type="Proteomes" id="UP001138751"/>
    </source>
</evidence>
<keyword evidence="3" id="KW-1185">Reference proteome</keyword>
<evidence type="ECO:0000313" key="2">
    <source>
        <dbReference type="EMBL" id="MBR0670253.1"/>
    </source>
</evidence>
<feature type="region of interest" description="Disordered" evidence="1">
    <location>
        <begin position="37"/>
        <end position="62"/>
    </location>
</feature>
<dbReference type="EMBL" id="JAAEDM010000006">
    <property type="protein sequence ID" value="MBR0670253.1"/>
    <property type="molecule type" value="Genomic_DNA"/>
</dbReference>
<comment type="caution">
    <text evidence="2">The sequence shown here is derived from an EMBL/GenBank/DDBJ whole genome shotgun (WGS) entry which is preliminary data.</text>
</comment>
<accession>A0A9X9WSX4</accession>
<proteinExistence type="predicted"/>
<name>A0A9X9WSX4_9PROT</name>
<organism evidence="2 3">
    <name type="scientific">Neoroseomonas soli</name>
    <dbReference type="NCBI Taxonomy" id="1081025"/>
    <lineage>
        <taxon>Bacteria</taxon>
        <taxon>Pseudomonadati</taxon>
        <taxon>Pseudomonadota</taxon>
        <taxon>Alphaproteobacteria</taxon>
        <taxon>Acetobacterales</taxon>
        <taxon>Acetobacteraceae</taxon>
        <taxon>Neoroseomonas</taxon>
    </lineage>
</organism>
<evidence type="ECO:0000256" key="1">
    <source>
        <dbReference type="SAM" id="MobiDB-lite"/>
    </source>
</evidence>
<reference evidence="2" key="1">
    <citation type="submission" date="2020-01" db="EMBL/GenBank/DDBJ databases">
        <authorList>
            <person name="Rat A."/>
        </authorList>
    </citation>
    <scope>NUCLEOTIDE SEQUENCE</scope>
    <source>
        <strain evidence="2">LMG 31231</strain>
    </source>
</reference>